<feature type="compositionally biased region" description="Low complexity" evidence="4">
    <location>
        <begin position="348"/>
        <end position="358"/>
    </location>
</feature>
<dbReference type="Pfam" id="PF00069">
    <property type="entry name" value="Pkinase"/>
    <property type="match status" value="1"/>
</dbReference>
<dbReference type="InterPro" id="IPR011009">
    <property type="entry name" value="Kinase-like_dom_sf"/>
</dbReference>
<accession>A0A8H7UX11</accession>
<feature type="compositionally biased region" description="Low complexity" evidence="4">
    <location>
        <begin position="614"/>
        <end position="629"/>
    </location>
</feature>
<dbReference type="GO" id="GO:0035556">
    <property type="term" value="P:intracellular signal transduction"/>
    <property type="evidence" value="ECO:0007669"/>
    <property type="project" value="TreeGrafter"/>
</dbReference>
<dbReference type="FunFam" id="3.30.200.20:FF:000042">
    <property type="entry name" value="Aurora kinase A"/>
    <property type="match status" value="1"/>
</dbReference>
<feature type="compositionally biased region" description="Low complexity" evidence="4">
    <location>
        <begin position="592"/>
        <end position="605"/>
    </location>
</feature>
<dbReference type="PROSITE" id="PS00107">
    <property type="entry name" value="PROTEIN_KINASE_ATP"/>
    <property type="match status" value="1"/>
</dbReference>
<dbReference type="FunFam" id="1.10.510.10:FF:000571">
    <property type="entry name" value="Maternal embryonic leucine zipper kinase"/>
    <property type="match status" value="1"/>
</dbReference>
<evidence type="ECO:0000256" key="1">
    <source>
        <dbReference type="ARBA" id="ARBA00022741"/>
    </source>
</evidence>
<dbReference type="CDD" id="cd14003">
    <property type="entry name" value="STKc_AMPK-like"/>
    <property type="match status" value="1"/>
</dbReference>
<feature type="compositionally biased region" description="Polar residues" evidence="4">
    <location>
        <begin position="366"/>
        <end position="382"/>
    </location>
</feature>
<evidence type="ECO:0000313" key="7">
    <source>
        <dbReference type="Proteomes" id="UP000650833"/>
    </source>
</evidence>
<evidence type="ECO:0000313" key="6">
    <source>
        <dbReference type="EMBL" id="KAG2197197.1"/>
    </source>
</evidence>
<dbReference type="PANTHER" id="PTHR24346:SF110">
    <property type="entry name" value="NON-SPECIFIC SERINE_THREONINE PROTEIN KINASE"/>
    <property type="match status" value="1"/>
</dbReference>
<reference evidence="6" key="1">
    <citation type="submission" date="2020-12" db="EMBL/GenBank/DDBJ databases">
        <title>Metabolic potential, ecology and presence of endohyphal bacteria is reflected in genomic diversity of Mucoromycotina.</title>
        <authorList>
            <person name="Muszewska A."/>
            <person name="Okrasinska A."/>
            <person name="Steczkiewicz K."/>
            <person name="Drgas O."/>
            <person name="Orlowska M."/>
            <person name="Perlinska-Lenart U."/>
            <person name="Aleksandrzak-Piekarczyk T."/>
            <person name="Szatraj K."/>
            <person name="Zielenkiewicz U."/>
            <person name="Pilsyk S."/>
            <person name="Malc E."/>
            <person name="Mieczkowski P."/>
            <person name="Kruszewska J.S."/>
            <person name="Biernat P."/>
            <person name="Pawlowska J."/>
        </authorList>
    </citation>
    <scope>NUCLEOTIDE SEQUENCE</scope>
    <source>
        <strain evidence="6">CBS 226.32</strain>
    </source>
</reference>
<feature type="region of interest" description="Disordered" evidence="4">
    <location>
        <begin position="687"/>
        <end position="714"/>
    </location>
</feature>
<keyword evidence="1 3" id="KW-0547">Nucleotide-binding</keyword>
<dbReference type="PANTHER" id="PTHR24346">
    <property type="entry name" value="MAP/MICROTUBULE AFFINITY-REGULATING KINASE"/>
    <property type="match status" value="1"/>
</dbReference>
<dbReference type="Proteomes" id="UP000650833">
    <property type="component" value="Unassembled WGS sequence"/>
</dbReference>
<comment type="caution">
    <text evidence="6">The sequence shown here is derived from an EMBL/GenBank/DDBJ whole genome shotgun (WGS) entry which is preliminary data.</text>
</comment>
<proteinExistence type="predicted"/>
<feature type="region of interest" description="Disordered" evidence="4">
    <location>
        <begin position="946"/>
        <end position="968"/>
    </location>
</feature>
<dbReference type="GO" id="GO:0005524">
    <property type="term" value="F:ATP binding"/>
    <property type="evidence" value="ECO:0007669"/>
    <property type="project" value="UniProtKB-UniRule"/>
</dbReference>
<feature type="binding site" evidence="3">
    <location>
        <position position="69"/>
    </location>
    <ligand>
        <name>ATP</name>
        <dbReference type="ChEBI" id="CHEBI:30616"/>
    </ligand>
</feature>
<keyword evidence="7" id="KW-1185">Reference proteome</keyword>
<name>A0A8H7UX11_9FUNG</name>
<gene>
    <name evidence="6" type="ORF">INT46_003130</name>
</gene>
<evidence type="ECO:0000256" key="4">
    <source>
        <dbReference type="SAM" id="MobiDB-lite"/>
    </source>
</evidence>
<feature type="domain" description="Protein kinase" evidence="5">
    <location>
        <begin position="39"/>
        <end position="285"/>
    </location>
</feature>
<dbReference type="OrthoDB" id="504170at2759"/>
<keyword evidence="2 3" id="KW-0067">ATP-binding</keyword>
<dbReference type="InterPro" id="IPR008271">
    <property type="entry name" value="Ser/Thr_kinase_AS"/>
</dbReference>
<dbReference type="GO" id="GO:0005737">
    <property type="term" value="C:cytoplasm"/>
    <property type="evidence" value="ECO:0007669"/>
    <property type="project" value="TreeGrafter"/>
</dbReference>
<evidence type="ECO:0000256" key="2">
    <source>
        <dbReference type="ARBA" id="ARBA00022840"/>
    </source>
</evidence>
<dbReference type="PROSITE" id="PS50011">
    <property type="entry name" value="PROTEIN_KINASE_DOM"/>
    <property type="match status" value="1"/>
</dbReference>
<dbReference type="AlphaFoldDB" id="A0A8H7UX11"/>
<feature type="region of interest" description="Disordered" evidence="4">
    <location>
        <begin position="344"/>
        <end position="382"/>
    </location>
</feature>
<sequence>MLSSPRNSVTHNQQAKLAVDYNELLKELSSQEMTSVGCYTIGETIGEGTFGKVKKGTHKLTGRVVAIKKISKQHAPMMAREIHHHRQLKHPNVVMLYEMITTESCIHIISEYCPNGDLLDALTDSGRCSDIRVHKWFRQLTDAIKYCHTRGIVHRDLKLENVLLDADDNVKICDFGFARYTQKNQYLETFCGSLSYSAPEVILRKKYTGPETDIWSLGVILYTLLAGEYPFDDDSEVMTQRKIVQVDYEMPFYFSPNLQDLIHNMLQANPSDRLSIDAIVDHSWMFEEDEACLTPSSSTTTNQSSSSSDVDSIFSQNDINSIAAMEDLDHNLKFSPQVRSSLGMLRPSSQQQQQQQQSKSPRFSAPSLNRRTVTPTSPLLQSSFRTSLPSSFYYQRESISNNDTFNMTPIEQRLFAALTAAGFDKDALIKMQTGECDTSSTLWHLLLENMSSSQLSSKSNVSDAFASAIQSRNLLLVDSTSSLDLATTATTTTTTTTSTTTSTDKATIFVDRGIQTGMDDPVIQEESEQEVEIKIEEKQLPLAQYVQPYPSPVINRPQHTIHTVGFGSTSVIQPNEKSGWFSSVKSWFGSKQQLQMQQQQQQQQQRGRSSSNCSTVSSPIASPSSYRNFDTSNSTAATCTTNNNNIVCEVMSPPVYRTGSQKHRRRVIQLSEPPICELDQLTYNATTTNNNTKQSSTSSSLSNSSSSSSSSRIINNNRTVPFYSNYQLHSSYSPSITTTTTSSPDLNHVHMPPTALTSSSRYVTDTFSILTPTSSQPEEIDICEKRYSMMYHRQQPTPPPSPPNLPTSLNTTATSTAVTAVEQSISAVTANAKSMLASPISPMDEHSMLSLSNASTSTTNIPQEVENKNLSDFSSEEDSSCSSDSEEYHDEEEDMIAAEQTAPSPPITTPLTTPSPSSTAFNNTNHRPRSSRFEFIPRSRLSVYGMQEQRGLPMGTKTIIEEEEEEEE</sequence>
<dbReference type="InterPro" id="IPR000719">
    <property type="entry name" value="Prot_kinase_dom"/>
</dbReference>
<dbReference type="Gene3D" id="1.10.510.10">
    <property type="entry name" value="Transferase(Phosphotransferase) domain 1"/>
    <property type="match status" value="1"/>
</dbReference>
<organism evidence="6 7">
    <name type="scientific">Mucor plumbeus</name>
    <dbReference type="NCBI Taxonomy" id="97098"/>
    <lineage>
        <taxon>Eukaryota</taxon>
        <taxon>Fungi</taxon>
        <taxon>Fungi incertae sedis</taxon>
        <taxon>Mucoromycota</taxon>
        <taxon>Mucoromycotina</taxon>
        <taxon>Mucoromycetes</taxon>
        <taxon>Mucorales</taxon>
        <taxon>Mucorineae</taxon>
        <taxon>Mucoraceae</taxon>
        <taxon>Mucor</taxon>
    </lineage>
</organism>
<dbReference type="SUPFAM" id="SSF56112">
    <property type="entry name" value="Protein kinase-like (PK-like)"/>
    <property type="match status" value="1"/>
</dbReference>
<evidence type="ECO:0000256" key="3">
    <source>
        <dbReference type="PROSITE-ProRule" id="PRU10141"/>
    </source>
</evidence>
<dbReference type="InterPro" id="IPR017441">
    <property type="entry name" value="Protein_kinase_ATP_BS"/>
</dbReference>
<protein>
    <recommendedName>
        <fullName evidence="5">Protein kinase domain-containing protein</fullName>
    </recommendedName>
</protein>
<dbReference type="PROSITE" id="PS00108">
    <property type="entry name" value="PROTEIN_KINASE_ST"/>
    <property type="match status" value="1"/>
</dbReference>
<dbReference type="SMART" id="SM00220">
    <property type="entry name" value="S_TKc"/>
    <property type="match status" value="1"/>
</dbReference>
<evidence type="ECO:0000259" key="5">
    <source>
        <dbReference type="PROSITE" id="PS50011"/>
    </source>
</evidence>
<feature type="compositionally biased region" description="Acidic residues" evidence="4">
    <location>
        <begin position="874"/>
        <end position="896"/>
    </location>
</feature>
<feature type="region of interest" description="Disordered" evidence="4">
    <location>
        <begin position="592"/>
        <end position="629"/>
    </location>
</feature>
<feature type="region of interest" description="Disordered" evidence="4">
    <location>
        <begin position="865"/>
        <end position="934"/>
    </location>
</feature>
<dbReference type="EMBL" id="JAEPRC010000439">
    <property type="protein sequence ID" value="KAG2197197.1"/>
    <property type="molecule type" value="Genomic_DNA"/>
</dbReference>
<feature type="compositionally biased region" description="Low complexity" evidence="4">
    <location>
        <begin position="909"/>
        <end position="919"/>
    </location>
</feature>
<dbReference type="GO" id="GO:0004674">
    <property type="term" value="F:protein serine/threonine kinase activity"/>
    <property type="evidence" value="ECO:0007669"/>
    <property type="project" value="TreeGrafter"/>
</dbReference>